<proteinExistence type="predicted"/>
<organism evidence="1">
    <name type="scientific">Myoviridae sp. ctSGm32</name>
    <dbReference type="NCBI Taxonomy" id="2826653"/>
    <lineage>
        <taxon>Viruses</taxon>
        <taxon>Duplodnaviria</taxon>
        <taxon>Heunggongvirae</taxon>
        <taxon>Uroviricota</taxon>
        <taxon>Caudoviricetes</taxon>
    </lineage>
</organism>
<sequence length="109" mass="13130">MIVLPIKRKWFDMIKSGEKKEEYREIKPYWTKRFENYYEIAKLNIELECSNFKEIYYRVVFRNGYGNNAPQMTCVCKLRVGQGKEKWGAEPNKEYYILEILKIVGGEDE</sequence>
<dbReference type="EMBL" id="BK015207">
    <property type="protein sequence ID" value="DAD95999.1"/>
    <property type="molecule type" value="Genomic_DNA"/>
</dbReference>
<name>A0A8S5NNQ6_9CAUD</name>
<protein>
    <recommendedName>
        <fullName evidence="2">ASCH domain-containing protein</fullName>
    </recommendedName>
</protein>
<evidence type="ECO:0000313" key="1">
    <source>
        <dbReference type="EMBL" id="DAD95999.1"/>
    </source>
</evidence>
<accession>A0A8S5NNQ6</accession>
<reference evidence="1" key="1">
    <citation type="journal article" date="2021" name="Proc. Natl. Acad. Sci. U.S.A.">
        <title>A Catalog of Tens of Thousands of Viruses from Human Metagenomes Reveals Hidden Associations with Chronic Diseases.</title>
        <authorList>
            <person name="Tisza M.J."/>
            <person name="Buck C.B."/>
        </authorList>
    </citation>
    <scope>NUCLEOTIDE SEQUENCE</scope>
    <source>
        <strain evidence="1">CtSGm32</strain>
    </source>
</reference>
<evidence type="ECO:0008006" key="2">
    <source>
        <dbReference type="Google" id="ProtNLM"/>
    </source>
</evidence>